<keyword evidence="1" id="KW-1133">Transmembrane helix</keyword>
<protein>
    <submittedName>
        <fullName evidence="2">AAA domain-containing protein</fullName>
    </submittedName>
</protein>
<dbReference type="AlphaFoldDB" id="A0A318K075"/>
<keyword evidence="1" id="KW-0472">Membrane</keyword>
<keyword evidence="1" id="KW-0812">Transmembrane</keyword>
<evidence type="ECO:0000256" key="1">
    <source>
        <dbReference type="SAM" id="Phobius"/>
    </source>
</evidence>
<gene>
    <name evidence="2" type="ORF">DFR70_13332</name>
</gene>
<feature type="transmembrane region" description="Helical" evidence="1">
    <location>
        <begin position="146"/>
        <end position="168"/>
    </location>
</feature>
<dbReference type="InterPro" id="IPR027417">
    <property type="entry name" value="P-loop_NTPase"/>
</dbReference>
<name>A0A318K075_9NOCA</name>
<dbReference type="SUPFAM" id="SSF52540">
    <property type="entry name" value="P-loop containing nucleoside triphosphate hydrolases"/>
    <property type="match status" value="1"/>
</dbReference>
<dbReference type="RefSeq" id="WP_110294003.1">
    <property type="nucleotide sequence ID" value="NZ_QJKF01000033.1"/>
</dbReference>
<dbReference type="Pfam" id="PF13481">
    <property type="entry name" value="AAA_25"/>
    <property type="match status" value="1"/>
</dbReference>
<keyword evidence="3" id="KW-1185">Reference proteome</keyword>
<reference evidence="2 3" key="1">
    <citation type="submission" date="2018-05" db="EMBL/GenBank/DDBJ databases">
        <title>Genomic Encyclopedia of Type Strains, Phase IV (KMG-IV): sequencing the most valuable type-strain genomes for metagenomic binning, comparative biology and taxonomic classification.</title>
        <authorList>
            <person name="Goeker M."/>
        </authorList>
    </citation>
    <scope>NUCLEOTIDE SEQUENCE [LARGE SCALE GENOMIC DNA]</scope>
    <source>
        <strain evidence="2 3">DSM 44704</strain>
    </source>
</reference>
<feature type="transmembrane region" description="Helical" evidence="1">
    <location>
        <begin position="72"/>
        <end position="95"/>
    </location>
</feature>
<sequence>MSCKPVLTPADCAPVTAQIDPGPAVPPPTSTPAHIPVHPVAPPIFGDGPDSMLFGGMLPIPEDLTWSRVLDWVSAIGVVSGVVLVLAIGLVIHGALRAWSPARMRNWTLAVLLGLPAATALTAWDLGAPTAALSEGFGELLDGRYVHGAAVASVLVIPVAWLLATIALTSRRVQLLTHGLQSPARTERAMWLHAEREQRAAGRLSRYRLPFTTGGLNPHIVIGRLAVEDSAAPPKGRLRMLLSRNETRLIIPWINLREHITTVASSGKGKTTLMLRLLLSWHTTAWMRHRQWWRTDRPGRPLTMVIDCNGGPESVKVAHRLVRWYRALGVPAARIGIVGVPATDANLARLALWSIPRLDDLRSVLSAMISGGGTPTTDTERYFHNLRETLIHLIIDAPASVVNGQPVGENPPRDWIEFLSRFDPVKLAKLWGGVWDDTVRWSGVPGIDREIAATMAGKQPVMDSARSEFGILYRLLGDSFEGSSQITDYDLLYVILEGVKAPDRARAQFAALGCMLEQLADRDHKRETLLAVDEFSAVSDGKTRAKAWVERFRKAKIGSWWLAQSWQGLGHDDDSRTALVAAGSGGGLHGGHEFGVEKLAEGYGTKRRFDLSRKLIGGASVGDEGNVQAAEKFLMEPNKVRRMGKGDIVFVVNGVARWGRVSFVDDNTIDTVRPLPGLAEVREVAADPQTLAPVINLRKHRHA</sequence>
<dbReference type="OrthoDB" id="4568575at2"/>
<comment type="caution">
    <text evidence="2">The sequence shown here is derived from an EMBL/GenBank/DDBJ whole genome shotgun (WGS) entry which is preliminary data.</text>
</comment>
<organism evidence="2 3">
    <name type="scientific">Nocardia tenerifensis</name>
    <dbReference type="NCBI Taxonomy" id="228006"/>
    <lineage>
        <taxon>Bacteria</taxon>
        <taxon>Bacillati</taxon>
        <taxon>Actinomycetota</taxon>
        <taxon>Actinomycetes</taxon>
        <taxon>Mycobacteriales</taxon>
        <taxon>Nocardiaceae</taxon>
        <taxon>Nocardia</taxon>
    </lineage>
</organism>
<dbReference type="Proteomes" id="UP000247569">
    <property type="component" value="Unassembled WGS sequence"/>
</dbReference>
<dbReference type="EMBL" id="QJKF01000033">
    <property type="protein sequence ID" value="PXX52300.1"/>
    <property type="molecule type" value="Genomic_DNA"/>
</dbReference>
<accession>A0A318K075</accession>
<proteinExistence type="predicted"/>
<evidence type="ECO:0000313" key="3">
    <source>
        <dbReference type="Proteomes" id="UP000247569"/>
    </source>
</evidence>
<evidence type="ECO:0000313" key="2">
    <source>
        <dbReference type="EMBL" id="PXX52300.1"/>
    </source>
</evidence>
<feature type="transmembrane region" description="Helical" evidence="1">
    <location>
        <begin position="107"/>
        <end position="126"/>
    </location>
</feature>